<dbReference type="InterPro" id="IPR050468">
    <property type="entry name" value="Cuticle_Struct_Prot"/>
</dbReference>
<evidence type="ECO:0000256" key="1">
    <source>
        <dbReference type="ARBA" id="ARBA00022460"/>
    </source>
</evidence>
<dbReference type="AlphaFoldDB" id="A0AAV2N489"/>
<evidence type="ECO:0000313" key="4">
    <source>
        <dbReference type="EMBL" id="CAL1674405.1"/>
    </source>
</evidence>
<keyword evidence="5" id="KW-1185">Reference proteome</keyword>
<dbReference type="PROSITE" id="PS51155">
    <property type="entry name" value="CHIT_BIND_RR_2"/>
    <property type="match status" value="1"/>
</dbReference>
<dbReference type="PANTHER" id="PTHR10380:SF173">
    <property type="entry name" value="CUTICULAR PROTEIN 47EF, ISOFORM C-RELATED"/>
    <property type="match status" value="1"/>
</dbReference>
<reference evidence="4 5" key="1">
    <citation type="submission" date="2024-04" db="EMBL/GenBank/DDBJ databases">
        <authorList>
            <consortium name="Molecular Ecology Group"/>
        </authorList>
    </citation>
    <scope>NUCLEOTIDE SEQUENCE [LARGE SCALE GENOMIC DNA]</scope>
</reference>
<gene>
    <name evidence="4" type="ORF">LPLAT_LOCUS1080</name>
</gene>
<keyword evidence="3" id="KW-0732">Signal</keyword>
<organism evidence="4 5">
    <name type="scientific">Lasius platythorax</name>
    <dbReference type="NCBI Taxonomy" id="488582"/>
    <lineage>
        <taxon>Eukaryota</taxon>
        <taxon>Metazoa</taxon>
        <taxon>Ecdysozoa</taxon>
        <taxon>Arthropoda</taxon>
        <taxon>Hexapoda</taxon>
        <taxon>Insecta</taxon>
        <taxon>Pterygota</taxon>
        <taxon>Neoptera</taxon>
        <taxon>Endopterygota</taxon>
        <taxon>Hymenoptera</taxon>
        <taxon>Apocrita</taxon>
        <taxon>Aculeata</taxon>
        <taxon>Formicoidea</taxon>
        <taxon>Formicidae</taxon>
        <taxon>Formicinae</taxon>
        <taxon>Lasius</taxon>
        <taxon>Lasius</taxon>
    </lineage>
</organism>
<dbReference type="PROSITE" id="PS00233">
    <property type="entry name" value="CHIT_BIND_RR_1"/>
    <property type="match status" value="1"/>
</dbReference>
<evidence type="ECO:0000256" key="3">
    <source>
        <dbReference type="SAM" id="SignalP"/>
    </source>
</evidence>
<dbReference type="InterPro" id="IPR000618">
    <property type="entry name" value="Insect_cuticle"/>
</dbReference>
<feature type="signal peptide" evidence="3">
    <location>
        <begin position="1"/>
        <end position="19"/>
    </location>
</feature>
<dbReference type="InterPro" id="IPR031311">
    <property type="entry name" value="CHIT_BIND_RR_consensus"/>
</dbReference>
<dbReference type="PRINTS" id="PR00947">
    <property type="entry name" value="CUTICLE"/>
</dbReference>
<dbReference type="EMBL" id="OZ034824">
    <property type="protein sequence ID" value="CAL1674405.1"/>
    <property type="molecule type" value="Genomic_DNA"/>
</dbReference>
<protein>
    <submittedName>
        <fullName evidence="4">Uncharacterized protein</fullName>
    </submittedName>
</protein>
<evidence type="ECO:0000256" key="2">
    <source>
        <dbReference type="PROSITE-ProRule" id="PRU00497"/>
    </source>
</evidence>
<dbReference type="Pfam" id="PF00379">
    <property type="entry name" value="Chitin_bind_4"/>
    <property type="match status" value="1"/>
</dbReference>
<keyword evidence="1 2" id="KW-0193">Cuticle</keyword>
<dbReference type="PANTHER" id="PTHR10380">
    <property type="entry name" value="CUTICLE PROTEIN"/>
    <property type="match status" value="1"/>
</dbReference>
<name>A0AAV2N489_9HYME</name>
<dbReference type="GO" id="GO:0008010">
    <property type="term" value="F:structural constituent of chitin-based larval cuticle"/>
    <property type="evidence" value="ECO:0007669"/>
    <property type="project" value="TreeGrafter"/>
</dbReference>
<dbReference type="GO" id="GO:0062129">
    <property type="term" value="C:chitin-based extracellular matrix"/>
    <property type="evidence" value="ECO:0007669"/>
    <property type="project" value="TreeGrafter"/>
</dbReference>
<proteinExistence type="predicted"/>
<accession>A0AAV2N489</accession>
<evidence type="ECO:0000313" key="5">
    <source>
        <dbReference type="Proteomes" id="UP001497644"/>
    </source>
</evidence>
<feature type="chain" id="PRO_5043427381" evidence="3">
    <location>
        <begin position="20"/>
        <end position="139"/>
    </location>
</feature>
<sequence length="139" mass="14833">MNSLAMTLCVLVAATATIAAPPPGAVDDSELARSRNQIPILKQAVDGPNPDGSYSYSFETGNGIQAQEDGHLNNVGTDQEALEARGSYSYTDNEGNTYQVSYVANENGFQPEGAHLPEVPPLIKKALQYIAEHPQENGE</sequence>
<dbReference type="Proteomes" id="UP001497644">
    <property type="component" value="Chromosome 1"/>
</dbReference>